<dbReference type="EMBL" id="JBHUEL010000003">
    <property type="protein sequence ID" value="MFD1766087.1"/>
    <property type="molecule type" value="Genomic_DNA"/>
</dbReference>
<evidence type="ECO:0000256" key="14">
    <source>
        <dbReference type="RuleBase" id="RU003657"/>
    </source>
</evidence>
<evidence type="ECO:0000256" key="9">
    <source>
        <dbReference type="ARBA" id="ARBA00025475"/>
    </source>
</evidence>
<dbReference type="Pfam" id="PF00977">
    <property type="entry name" value="His_biosynth"/>
    <property type="match status" value="1"/>
</dbReference>
<evidence type="ECO:0000256" key="2">
    <source>
        <dbReference type="ARBA" id="ARBA00009667"/>
    </source>
</evidence>
<sequence length="251" mass="26778">MHRVIPCLLLSDGGLVKTRKFKNPIYVGDPINAVRIFNDKEVDELVVLDIVASTKGLAPDFTLIEAIASECFIPLAYGGGISTIEHVRTLFRLGVEKVILNTALHVTPDLVKAVVCDYGSQAVVASIDVKRKLFGRWEVTTCSGTKQTGWDPVEFSQYVAGLGVGEILLTSIDNEGSMAGYDIALTSTVSQAVNIPVIASGGAGSLNDLRDAILNGHASAVAAGSMFVLYGPHRAVLISYPEYSVLTELLK</sequence>
<comment type="caution">
    <text evidence="15">The sequence shown here is derived from an EMBL/GenBank/DDBJ whole genome shotgun (WGS) entry which is preliminary data.</text>
</comment>
<evidence type="ECO:0000256" key="7">
    <source>
        <dbReference type="ARBA" id="ARBA00023102"/>
    </source>
</evidence>
<organism evidence="15 16">
    <name type="scientific">Sphingorhabdus buctiana</name>
    <dbReference type="NCBI Taxonomy" id="1508805"/>
    <lineage>
        <taxon>Bacteria</taxon>
        <taxon>Pseudomonadati</taxon>
        <taxon>Pseudomonadota</taxon>
        <taxon>Alphaproteobacteria</taxon>
        <taxon>Sphingomonadales</taxon>
        <taxon>Sphingomonadaceae</taxon>
        <taxon>Sphingorhabdus</taxon>
    </lineage>
</organism>
<evidence type="ECO:0000256" key="6">
    <source>
        <dbReference type="ARBA" id="ARBA00022605"/>
    </source>
</evidence>
<reference evidence="16" key="1">
    <citation type="journal article" date="2019" name="Int. J. Syst. Evol. Microbiol.">
        <title>The Global Catalogue of Microorganisms (GCM) 10K type strain sequencing project: providing services to taxonomists for standard genome sequencing and annotation.</title>
        <authorList>
            <consortium name="The Broad Institute Genomics Platform"/>
            <consortium name="The Broad Institute Genome Sequencing Center for Infectious Disease"/>
            <person name="Wu L."/>
            <person name="Ma J."/>
        </authorList>
    </citation>
    <scope>NUCLEOTIDE SEQUENCE [LARGE SCALE GENOMIC DNA]</scope>
    <source>
        <strain evidence="16">CGMCC 1.12449</strain>
    </source>
</reference>
<evidence type="ECO:0000256" key="3">
    <source>
        <dbReference type="ARBA" id="ARBA00011152"/>
    </source>
</evidence>
<dbReference type="PANTHER" id="PTHR21235:SF2">
    <property type="entry name" value="IMIDAZOLE GLYCEROL PHOSPHATE SYNTHASE HISHF"/>
    <property type="match status" value="1"/>
</dbReference>
<comment type="similarity">
    <text evidence="2 14">Belongs to the HisA/HisF family.</text>
</comment>
<evidence type="ECO:0000313" key="15">
    <source>
        <dbReference type="EMBL" id="MFD1766087.1"/>
    </source>
</evidence>
<keyword evidence="7 14" id="KW-0368">Histidine biosynthesis</keyword>
<evidence type="ECO:0000256" key="5">
    <source>
        <dbReference type="ARBA" id="ARBA00016318"/>
    </source>
</evidence>
<keyword evidence="16" id="KW-1185">Reference proteome</keyword>
<evidence type="ECO:0000256" key="12">
    <source>
        <dbReference type="ARBA" id="ARBA00032401"/>
    </source>
</evidence>
<proteinExistence type="inferred from homology"/>
<dbReference type="PANTHER" id="PTHR21235">
    <property type="entry name" value="IMIDAZOLE GLYCEROL PHOSPHATE SYNTHASE SUBUNIT HISF/H IGP SYNTHASE SUBUNIT HISF/H"/>
    <property type="match status" value="1"/>
</dbReference>
<comment type="function">
    <text evidence="9">IGPS catalyzes the conversion of PRFAR and glutamine to IGP, AICAR and glutamate. The HisF subunit catalyzes the cyclization activity that produces IGP and AICAR from PRFAR using the ammonia provided by the HisH subunit.</text>
</comment>
<dbReference type="SUPFAM" id="SSF51366">
    <property type="entry name" value="Ribulose-phoshate binding barrel"/>
    <property type="match status" value="1"/>
</dbReference>
<evidence type="ECO:0000256" key="13">
    <source>
        <dbReference type="ARBA" id="ARBA00047838"/>
    </source>
</evidence>
<evidence type="ECO:0000256" key="4">
    <source>
        <dbReference type="ARBA" id="ARBA00012809"/>
    </source>
</evidence>
<dbReference type="InterPro" id="IPR011060">
    <property type="entry name" value="RibuloseP-bd_barrel"/>
</dbReference>
<dbReference type="InterPro" id="IPR004651">
    <property type="entry name" value="HisF"/>
</dbReference>
<evidence type="ECO:0000256" key="11">
    <source>
        <dbReference type="ARBA" id="ARBA00031409"/>
    </source>
</evidence>
<name>A0ABW4MEW1_9SPHN</name>
<comment type="catalytic activity">
    <reaction evidence="13">
        <text>5-[(5-phospho-1-deoxy-D-ribulos-1-ylimino)methylamino]-1-(5-phospho-beta-D-ribosyl)imidazole-4-carboxamide + L-glutamine = D-erythro-1-(imidazol-4-yl)glycerol 3-phosphate + 5-amino-1-(5-phospho-beta-D-ribosyl)imidazole-4-carboxamide + L-glutamate + H(+)</text>
        <dbReference type="Rhea" id="RHEA:24793"/>
        <dbReference type="ChEBI" id="CHEBI:15378"/>
        <dbReference type="ChEBI" id="CHEBI:29985"/>
        <dbReference type="ChEBI" id="CHEBI:58278"/>
        <dbReference type="ChEBI" id="CHEBI:58359"/>
        <dbReference type="ChEBI" id="CHEBI:58475"/>
        <dbReference type="ChEBI" id="CHEBI:58525"/>
        <dbReference type="EC" id="4.3.2.10"/>
    </reaction>
</comment>
<gene>
    <name evidence="15" type="ORF">ACFSAG_04420</name>
</gene>
<dbReference type="InterPro" id="IPR013785">
    <property type="entry name" value="Aldolase_TIM"/>
</dbReference>
<accession>A0ABW4MEW1</accession>
<evidence type="ECO:0000256" key="8">
    <source>
        <dbReference type="ARBA" id="ARBA00023239"/>
    </source>
</evidence>
<evidence type="ECO:0000256" key="1">
    <source>
        <dbReference type="ARBA" id="ARBA00005091"/>
    </source>
</evidence>
<keyword evidence="6 14" id="KW-0028">Amino-acid biosynthesis</keyword>
<dbReference type="InterPro" id="IPR006062">
    <property type="entry name" value="His_biosynth"/>
</dbReference>
<keyword evidence="8" id="KW-0456">Lyase</keyword>
<dbReference type="NCBIfam" id="NF038364">
    <property type="entry name" value="AglZ_HisF2_fam"/>
    <property type="match status" value="1"/>
</dbReference>
<dbReference type="EC" id="4.3.2.10" evidence="4"/>
<dbReference type="Proteomes" id="UP001597215">
    <property type="component" value="Unassembled WGS sequence"/>
</dbReference>
<comment type="subunit">
    <text evidence="3">Heterodimer of HisH and HisF.</text>
</comment>
<dbReference type="InterPro" id="IPR050064">
    <property type="entry name" value="IGPS_HisA/HisF"/>
</dbReference>
<comment type="pathway">
    <text evidence="1">Amino-acid biosynthesis; L-histidine biosynthesis; L-histidine from 5-phospho-alpha-D-ribose 1-diphosphate: step 5/9.</text>
</comment>
<dbReference type="CDD" id="cd04731">
    <property type="entry name" value="HisF"/>
    <property type="match status" value="1"/>
</dbReference>
<evidence type="ECO:0000256" key="10">
    <source>
        <dbReference type="ARBA" id="ARBA00030264"/>
    </source>
</evidence>
<protein>
    <recommendedName>
        <fullName evidence="5">Imidazole glycerol phosphate synthase subunit HisF</fullName>
        <ecNumber evidence="4">4.3.2.10</ecNumber>
    </recommendedName>
    <alternativeName>
        <fullName evidence="10">IGP synthase cyclase subunit</fullName>
    </alternativeName>
    <alternativeName>
        <fullName evidence="11">IGP synthase subunit HisF</fullName>
    </alternativeName>
    <alternativeName>
        <fullName evidence="12">ImGP synthase subunit HisF</fullName>
    </alternativeName>
</protein>
<evidence type="ECO:0000313" key="16">
    <source>
        <dbReference type="Proteomes" id="UP001597215"/>
    </source>
</evidence>
<dbReference type="Gene3D" id="3.20.20.70">
    <property type="entry name" value="Aldolase class I"/>
    <property type="match status" value="1"/>
</dbReference>